<name>A0A8J3YB39_9ACTN</name>
<sequence>MPGTPLSGTRAAQPTRHRSTPGRHPAGRGSGFAQLSPGAGRGRRVGIVTLTVRTPASWVVVGLDNGGTCNNATVLDATGRYLVDRLVENPSRVLEGPAVAVESLAEAFENILELTSTPRTLVRAVGLDTPGPASADGVISSKGSTNFSAPEWFGFDIRTALETRIGLPVVYHNDANAAALYAHHAHFGEDAAVRSSVAAIVGTGLGGGVVEQGRVISGVAGMAGELGHVQIPLHGLLEDDQPVPRCNCGFLGDVESIASLTGIANNLLPYWLTRFPDHELAAQPVARAAKLLRGYGERGDPLARAVFGQQAQAIGRLFTIAANFTDPAAYFLGGGVVEAEPAFRQWFLTTVQEHTQLRLEQARAAAFALVPDLDMAGARGAAVAALSSVAA</sequence>
<dbReference type="InterPro" id="IPR049874">
    <property type="entry name" value="ROK_cs"/>
</dbReference>
<evidence type="ECO:0008006" key="5">
    <source>
        <dbReference type="Google" id="ProtNLM"/>
    </source>
</evidence>
<dbReference type="Gene3D" id="3.30.420.40">
    <property type="match status" value="2"/>
</dbReference>
<proteinExistence type="inferred from homology"/>
<dbReference type="AlphaFoldDB" id="A0A8J3YB39"/>
<feature type="region of interest" description="Disordered" evidence="2">
    <location>
        <begin position="1"/>
        <end position="38"/>
    </location>
</feature>
<evidence type="ECO:0000256" key="1">
    <source>
        <dbReference type="ARBA" id="ARBA00006479"/>
    </source>
</evidence>
<dbReference type="Pfam" id="PF00480">
    <property type="entry name" value="ROK"/>
    <property type="match status" value="1"/>
</dbReference>
<dbReference type="PANTHER" id="PTHR18964">
    <property type="entry name" value="ROK (REPRESSOR, ORF, KINASE) FAMILY"/>
    <property type="match status" value="1"/>
</dbReference>
<gene>
    <name evidence="3" type="ORF">Sya03_41560</name>
</gene>
<evidence type="ECO:0000313" key="3">
    <source>
        <dbReference type="EMBL" id="GIJ04804.1"/>
    </source>
</evidence>
<evidence type="ECO:0000313" key="4">
    <source>
        <dbReference type="Proteomes" id="UP000652013"/>
    </source>
</evidence>
<reference evidence="3" key="1">
    <citation type="submission" date="2021-01" db="EMBL/GenBank/DDBJ databases">
        <title>Whole genome shotgun sequence of Spirilliplanes yamanashiensis NBRC 15828.</title>
        <authorList>
            <person name="Komaki H."/>
            <person name="Tamura T."/>
        </authorList>
    </citation>
    <scope>NUCLEOTIDE SEQUENCE</scope>
    <source>
        <strain evidence="3">NBRC 15828</strain>
    </source>
</reference>
<comment type="similarity">
    <text evidence="1">Belongs to the ROK (NagC/XylR) family.</text>
</comment>
<organism evidence="3 4">
    <name type="scientific">Spirilliplanes yamanashiensis</name>
    <dbReference type="NCBI Taxonomy" id="42233"/>
    <lineage>
        <taxon>Bacteria</taxon>
        <taxon>Bacillati</taxon>
        <taxon>Actinomycetota</taxon>
        <taxon>Actinomycetes</taxon>
        <taxon>Micromonosporales</taxon>
        <taxon>Micromonosporaceae</taxon>
        <taxon>Spirilliplanes</taxon>
    </lineage>
</organism>
<keyword evidence="4" id="KW-1185">Reference proteome</keyword>
<dbReference type="Proteomes" id="UP000652013">
    <property type="component" value="Unassembled WGS sequence"/>
</dbReference>
<evidence type="ECO:0000256" key="2">
    <source>
        <dbReference type="SAM" id="MobiDB-lite"/>
    </source>
</evidence>
<feature type="compositionally biased region" description="Polar residues" evidence="2">
    <location>
        <begin position="1"/>
        <end position="12"/>
    </location>
</feature>
<dbReference type="EMBL" id="BOOY01000029">
    <property type="protein sequence ID" value="GIJ04804.1"/>
    <property type="molecule type" value="Genomic_DNA"/>
</dbReference>
<dbReference type="PROSITE" id="PS01125">
    <property type="entry name" value="ROK"/>
    <property type="match status" value="1"/>
</dbReference>
<dbReference type="SUPFAM" id="SSF53067">
    <property type="entry name" value="Actin-like ATPase domain"/>
    <property type="match status" value="1"/>
</dbReference>
<dbReference type="InterPro" id="IPR000600">
    <property type="entry name" value="ROK"/>
</dbReference>
<comment type="caution">
    <text evidence="3">The sequence shown here is derived from an EMBL/GenBank/DDBJ whole genome shotgun (WGS) entry which is preliminary data.</text>
</comment>
<dbReference type="InterPro" id="IPR043129">
    <property type="entry name" value="ATPase_NBD"/>
</dbReference>
<dbReference type="PANTHER" id="PTHR18964:SF149">
    <property type="entry name" value="BIFUNCTIONAL UDP-N-ACETYLGLUCOSAMINE 2-EPIMERASE_N-ACETYLMANNOSAMINE KINASE"/>
    <property type="match status" value="1"/>
</dbReference>
<accession>A0A8J3YB39</accession>
<protein>
    <recommendedName>
        <fullName evidence="5">ROK family protein</fullName>
    </recommendedName>
</protein>